<name>A0A2I1CPH7_ASPN1</name>
<evidence type="ECO:0000313" key="3">
    <source>
        <dbReference type="Proteomes" id="UP000234474"/>
    </source>
</evidence>
<dbReference type="Proteomes" id="UP000234474">
    <property type="component" value="Unassembled WGS sequence"/>
</dbReference>
<dbReference type="VEuPathDB" id="FungiDB:P174DRAFT_427691"/>
<dbReference type="EMBL" id="MSZS01000001">
    <property type="protein sequence ID" value="PKX99513.1"/>
    <property type="molecule type" value="Genomic_DNA"/>
</dbReference>
<dbReference type="RefSeq" id="XP_024688108.1">
    <property type="nucleotide sequence ID" value="XM_024825459.1"/>
</dbReference>
<dbReference type="AlphaFoldDB" id="A0A2I1CPH7"/>
<feature type="compositionally biased region" description="Basic residues" evidence="1">
    <location>
        <begin position="1"/>
        <end position="12"/>
    </location>
</feature>
<proteinExistence type="predicted"/>
<reference evidence="3" key="1">
    <citation type="journal article" date="2018" name="Proc. Natl. Acad. Sci. U.S.A.">
        <title>Linking secondary metabolites to gene clusters through genome sequencing of six diverse Aspergillus species.</title>
        <authorList>
            <person name="Kaerboelling I."/>
            <person name="Vesth T.C."/>
            <person name="Frisvad J.C."/>
            <person name="Nybo J.L."/>
            <person name="Theobald S."/>
            <person name="Kuo A."/>
            <person name="Bowyer P."/>
            <person name="Matsuda Y."/>
            <person name="Mondo S."/>
            <person name="Lyhne E.K."/>
            <person name="Kogle M.E."/>
            <person name="Clum A."/>
            <person name="Lipzen A."/>
            <person name="Salamov A."/>
            <person name="Ngan C.Y."/>
            <person name="Daum C."/>
            <person name="Chiniquy J."/>
            <person name="Barry K."/>
            <person name="LaButti K."/>
            <person name="Haridas S."/>
            <person name="Simmons B.A."/>
            <person name="Magnuson J.K."/>
            <person name="Mortensen U.H."/>
            <person name="Larsen T.O."/>
            <person name="Grigoriev I.V."/>
            <person name="Baker S.E."/>
            <person name="Andersen M.R."/>
        </authorList>
    </citation>
    <scope>NUCLEOTIDE SEQUENCE [LARGE SCALE GENOMIC DNA]</scope>
    <source>
        <strain evidence="3">IBT 16806</strain>
    </source>
</reference>
<evidence type="ECO:0000313" key="2">
    <source>
        <dbReference type="EMBL" id="PKX99513.1"/>
    </source>
</evidence>
<protein>
    <submittedName>
        <fullName evidence="2">Uncharacterized protein</fullName>
    </submittedName>
</protein>
<comment type="caution">
    <text evidence="2">The sequence shown here is derived from an EMBL/GenBank/DDBJ whole genome shotgun (WGS) entry which is preliminary data.</text>
</comment>
<dbReference type="GeneID" id="36532784"/>
<feature type="region of interest" description="Disordered" evidence="1">
    <location>
        <begin position="1"/>
        <end position="51"/>
    </location>
</feature>
<feature type="compositionally biased region" description="Polar residues" evidence="1">
    <location>
        <begin position="33"/>
        <end position="51"/>
    </location>
</feature>
<keyword evidence="3" id="KW-1185">Reference proteome</keyword>
<evidence type="ECO:0000256" key="1">
    <source>
        <dbReference type="SAM" id="MobiDB-lite"/>
    </source>
</evidence>
<organism evidence="2 3">
    <name type="scientific">Aspergillus novofumigatus (strain IBT 16806)</name>
    <dbReference type="NCBI Taxonomy" id="1392255"/>
    <lineage>
        <taxon>Eukaryota</taxon>
        <taxon>Fungi</taxon>
        <taxon>Dikarya</taxon>
        <taxon>Ascomycota</taxon>
        <taxon>Pezizomycotina</taxon>
        <taxon>Eurotiomycetes</taxon>
        <taxon>Eurotiomycetidae</taxon>
        <taxon>Eurotiales</taxon>
        <taxon>Aspergillaceae</taxon>
        <taxon>Aspergillus</taxon>
        <taxon>Aspergillus subgen. Fumigati</taxon>
    </lineage>
</organism>
<sequence>MSKGKANPRRKPGERPTIINMPPDPDAPIQAIELSSGSPSATQSQYPESPSQAFPNSIIVNGAYCLVTGIKAQLGTAADILFMHVLGKGSLLSSNMEGLNRSARRF</sequence>
<gene>
    <name evidence="2" type="ORF">P174DRAFT_427691</name>
</gene>
<accession>A0A2I1CPH7</accession>